<dbReference type="PANTHER" id="PTHR43798">
    <property type="entry name" value="MONOACYLGLYCEROL LIPASE"/>
    <property type="match status" value="1"/>
</dbReference>
<feature type="domain" description="AB hydrolase-1" evidence="1">
    <location>
        <begin position="4"/>
        <end position="81"/>
    </location>
</feature>
<dbReference type="PANTHER" id="PTHR43798:SF33">
    <property type="entry name" value="HYDROLASE, PUTATIVE (AFU_ORTHOLOGUE AFUA_2G14860)-RELATED"/>
    <property type="match status" value="1"/>
</dbReference>
<proteinExistence type="predicted"/>
<dbReference type="Pfam" id="PF00561">
    <property type="entry name" value="Abhydrolase_1"/>
    <property type="match status" value="1"/>
</dbReference>
<dbReference type="EMBL" id="BARU01038629">
    <property type="protein sequence ID" value="GAH86691.1"/>
    <property type="molecule type" value="Genomic_DNA"/>
</dbReference>
<protein>
    <recommendedName>
        <fullName evidence="1">AB hydrolase-1 domain-containing protein</fullName>
    </recommendedName>
</protein>
<dbReference type="Gene3D" id="3.40.50.1820">
    <property type="entry name" value="alpha/beta hydrolase"/>
    <property type="match status" value="1"/>
</dbReference>
<dbReference type="InterPro" id="IPR029058">
    <property type="entry name" value="AB_hydrolase_fold"/>
</dbReference>
<dbReference type="SUPFAM" id="SSF53474">
    <property type="entry name" value="alpha/beta-Hydrolases"/>
    <property type="match status" value="1"/>
</dbReference>
<gene>
    <name evidence="2" type="ORF">S03H2_60002</name>
</gene>
<sequence length="223" mass="24368">NIAALAGNYTVYVPDLPGFGGSQPLDGDCYVPEFTKFVEGFSNSVGLDKFHLVGHSIGGGVALNYALEFPHKIGKLVLISSLCLGREIALWVRLLSMPARYIGSAILAVLRVVKWLVKALLAPLEFVVPLSLTSVNLGSSITTLKEQTLVLANRFSEIMMPTLVIWGAKEALILEVPKDPNKTHPYRQTELVQLVNQKLGGKPPFNTFDFQCIKKVFNITSKG</sequence>
<dbReference type="PRINTS" id="PR00111">
    <property type="entry name" value="ABHYDROLASE"/>
</dbReference>
<organism evidence="2">
    <name type="scientific">marine sediment metagenome</name>
    <dbReference type="NCBI Taxonomy" id="412755"/>
    <lineage>
        <taxon>unclassified sequences</taxon>
        <taxon>metagenomes</taxon>
        <taxon>ecological metagenomes</taxon>
    </lineage>
</organism>
<evidence type="ECO:0000313" key="2">
    <source>
        <dbReference type="EMBL" id="GAH86691.1"/>
    </source>
</evidence>
<feature type="non-terminal residue" evidence="2">
    <location>
        <position position="1"/>
    </location>
</feature>
<comment type="caution">
    <text evidence="2">The sequence shown here is derived from an EMBL/GenBank/DDBJ whole genome shotgun (WGS) entry which is preliminary data.</text>
</comment>
<dbReference type="InterPro" id="IPR050266">
    <property type="entry name" value="AB_hydrolase_sf"/>
</dbReference>
<dbReference type="AlphaFoldDB" id="X1IW62"/>
<evidence type="ECO:0000259" key="1">
    <source>
        <dbReference type="Pfam" id="PF00561"/>
    </source>
</evidence>
<reference evidence="2" key="1">
    <citation type="journal article" date="2014" name="Front. Microbiol.">
        <title>High frequency of phylogenetically diverse reductive dehalogenase-homologous genes in deep subseafloor sedimentary metagenomes.</title>
        <authorList>
            <person name="Kawai M."/>
            <person name="Futagami T."/>
            <person name="Toyoda A."/>
            <person name="Takaki Y."/>
            <person name="Nishi S."/>
            <person name="Hori S."/>
            <person name="Arai W."/>
            <person name="Tsubouchi T."/>
            <person name="Morono Y."/>
            <person name="Uchiyama I."/>
            <person name="Ito T."/>
            <person name="Fujiyama A."/>
            <person name="Inagaki F."/>
            <person name="Takami H."/>
        </authorList>
    </citation>
    <scope>NUCLEOTIDE SEQUENCE</scope>
    <source>
        <strain evidence="2">Expedition CK06-06</strain>
    </source>
</reference>
<dbReference type="GO" id="GO:0016020">
    <property type="term" value="C:membrane"/>
    <property type="evidence" value="ECO:0007669"/>
    <property type="project" value="TreeGrafter"/>
</dbReference>
<accession>X1IW62</accession>
<dbReference type="InterPro" id="IPR000073">
    <property type="entry name" value="AB_hydrolase_1"/>
</dbReference>
<name>X1IW62_9ZZZZ</name>